<accession>A0A5D2G7T0</accession>
<reference evidence="1 2" key="1">
    <citation type="submission" date="2019-06" db="EMBL/GenBank/DDBJ databases">
        <title>WGS assembly of Gossypium darwinii.</title>
        <authorList>
            <person name="Chen Z.J."/>
            <person name="Sreedasyam A."/>
            <person name="Ando A."/>
            <person name="Song Q."/>
            <person name="De L."/>
            <person name="Hulse-Kemp A."/>
            <person name="Ding M."/>
            <person name="Ye W."/>
            <person name="Kirkbride R."/>
            <person name="Jenkins J."/>
            <person name="Plott C."/>
            <person name="Lovell J."/>
            <person name="Lin Y.-M."/>
            <person name="Vaughn R."/>
            <person name="Liu B."/>
            <person name="Li W."/>
            <person name="Simpson S."/>
            <person name="Scheffler B."/>
            <person name="Saski C."/>
            <person name="Grover C."/>
            <person name="Hu G."/>
            <person name="Conover J."/>
            <person name="Carlson J."/>
            <person name="Shu S."/>
            <person name="Boston L."/>
            <person name="Williams M."/>
            <person name="Peterson D."/>
            <person name="Mcgee K."/>
            <person name="Jones D."/>
            <person name="Wendel J."/>
            <person name="Stelly D."/>
            <person name="Grimwood J."/>
            <person name="Schmutz J."/>
        </authorList>
    </citation>
    <scope>NUCLEOTIDE SEQUENCE [LARGE SCALE GENOMIC DNA]</scope>
    <source>
        <strain evidence="1">1808015.09</strain>
    </source>
</reference>
<proteinExistence type="predicted"/>
<protein>
    <submittedName>
        <fullName evidence="1">Uncharacterized protein</fullName>
    </submittedName>
</protein>
<dbReference type="EMBL" id="CM017693">
    <property type="protein sequence ID" value="TYH14111.1"/>
    <property type="molecule type" value="Genomic_DNA"/>
</dbReference>
<gene>
    <name evidence="1" type="ORF">ES288_A06G193200v1</name>
</gene>
<name>A0A5D2G7T0_GOSDA</name>
<dbReference type="AlphaFoldDB" id="A0A5D2G7T0"/>
<keyword evidence="2" id="KW-1185">Reference proteome</keyword>
<dbReference type="Proteomes" id="UP000323506">
    <property type="component" value="Chromosome A06"/>
</dbReference>
<evidence type="ECO:0000313" key="1">
    <source>
        <dbReference type="EMBL" id="TYH14111.1"/>
    </source>
</evidence>
<sequence>MQPTLLTKTNSSKNQSARVSIIHRIHHFIWWSMVYQQCPDPIHAHGDSVLGTGPAMGRTEVCVALGVGCTEVARGSRTALRVARVRLG</sequence>
<evidence type="ECO:0000313" key="2">
    <source>
        <dbReference type="Proteomes" id="UP000323506"/>
    </source>
</evidence>
<organism evidence="1 2">
    <name type="scientific">Gossypium darwinii</name>
    <name type="common">Darwin's cotton</name>
    <name type="synonym">Gossypium barbadense var. darwinii</name>
    <dbReference type="NCBI Taxonomy" id="34276"/>
    <lineage>
        <taxon>Eukaryota</taxon>
        <taxon>Viridiplantae</taxon>
        <taxon>Streptophyta</taxon>
        <taxon>Embryophyta</taxon>
        <taxon>Tracheophyta</taxon>
        <taxon>Spermatophyta</taxon>
        <taxon>Magnoliopsida</taxon>
        <taxon>eudicotyledons</taxon>
        <taxon>Gunneridae</taxon>
        <taxon>Pentapetalae</taxon>
        <taxon>rosids</taxon>
        <taxon>malvids</taxon>
        <taxon>Malvales</taxon>
        <taxon>Malvaceae</taxon>
        <taxon>Malvoideae</taxon>
        <taxon>Gossypium</taxon>
    </lineage>
</organism>